<dbReference type="Proteomes" id="UP000729913">
    <property type="component" value="Unassembled WGS sequence"/>
</dbReference>
<dbReference type="GO" id="GO:0045735">
    <property type="term" value="F:nutrient reservoir activity"/>
    <property type="evidence" value="ECO:0007669"/>
    <property type="project" value="UniProtKB-KW"/>
</dbReference>
<evidence type="ECO:0000313" key="6">
    <source>
        <dbReference type="EMBL" id="KAG8042144.1"/>
    </source>
</evidence>
<evidence type="ECO:0000256" key="2">
    <source>
        <dbReference type="SAM" id="SignalP"/>
    </source>
</evidence>
<name>A0A8J5RL22_9HYME</name>
<keyword evidence="7" id="KW-1185">Reference proteome</keyword>
<dbReference type="InterPro" id="IPR000896">
    <property type="entry name" value="Hemocyanin/hexamerin_mid_dom"/>
</dbReference>
<protein>
    <submittedName>
        <fullName evidence="6">Uncharacterized protein</fullName>
    </submittedName>
</protein>
<feature type="signal peptide" evidence="2">
    <location>
        <begin position="1"/>
        <end position="20"/>
    </location>
</feature>
<feature type="domain" description="Hemocyanin C-terminal" evidence="5">
    <location>
        <begin position="435"/>
        <end position="668"/>
    </location>
</feature>
<feature type="chain" id="PRO_5035222072" evidence="2">
    <location>
        <begin position="21"/>
        <end position="679"/>
    </location>
</feature>
<evidence type="ECO:0000259" key="3">
    <source>
        <dbReference type="Pfam" id="PF00372"/>
    </source>
</evidence>
<evidence type="ECO:0000256" key="1">
    <source>
        <dbReference type="ARBA" id="ARBA00022761"/>
    </source>
</evidence>
<sequence length="679" mass="79716">MLKEVFLSALVVVCITTTSGFYNTEQTADQEFLVKQKKVYNLLYHTSQPNLVIKDLFKEGSDYSIEANIDSYTNKEAVTSFIEQYKFGFLPRGTLFSIYYPKLLSETKALFKLFFYAKDFDTFYKTAAWARAHINEAQFIFAFYQAVIRRPDTEFIQLPPPYEIYPYAFFNSEVIEAAKNVKLFRKGDSAENSYFIIHANYSGWYLNRDYDIEMKLKYFIEDVSLNTYYFFFRENNPFWLSSDEFGLDKHSRGEEYFYGHRQLFNRYNLERLANGLEKIEDFAWDSEFYPGYYPTMVYHTGLPFPQRPQWSKVPHYKYSFVHDVHDAESRVSMAVDSGFILSAGGKMISIETHEGLNLLGNLIEGNEDSLNKYFYRSIDTSARRILGFNLEPKTPYQVIPSALESTFACMRDPAFYRLYKRIGYYYYRYKELSKPYPKEQVVFPGLKFESLTTDKLVTFFDNFDTTISNGLPIADQKEADSLFIKVRQQRLNHKPFNVHMVINSDKAQKVAVQLFLGPKYDGQQNLVDFSESYKYFYELDYWIVDVIAGENKLERSSHDFFFTMPDKEPSEIFYKRVEKAIAGTEQFTYKKNVYGFPEHLLLPKGSRAGSTYQLFAYVSPVTEPVEYKSRVFGSYTFDHKAMGYPLDRPIYYPHFQGPNMFFKDVNIYLDLDVDPNATV</sequence>
<evidence type="ECO:0000259" key="5">
    <source>
        <dbReference type="Pfam" id="PF03723"/>
    </source>
</evidence>
<proteinExistence type="predicted"/>
<feature type="domain" description="Hemocyanin middle" evidence="3">
    <location>
        <begin position="160"/>
        <end position="426"/>
    </location>
</feature>
<dbReference type="InterPro" id="IPR005203">
    <property type="entry name" value="Hemocyanin_C"/>
</dbReference>
<reference evidence="6" key="1">
    <citation type="submission" date="2020-03" db="EMBL/GenBank/DDBJ databases">
        <authorList>
            <person name="Chebbi M.A."/>
            <person name="Drezen J.M."/>
        </authorList>
    </citation>
    <scope>NUCLEOTIDE SEQUENCE</scope>
    <source>
        <tissue evidence="6">Whole body</tissue>
    </source>
</reference>
<dbReference type="Pfam" id="PF00372">
    <property type="entry name" value="Hemocyanin_M"/>
    <property type="match status" value="1"/>
</dbReference>
<dbReference type="InterPro" id="IPR013788">
    <property type="entry name" value="Hemocyanin/hexamerin"/>
</dbReference>
<gene>
    <name evidence="6" type="ORF">G9C98_000135</name>
</gene>
<feature type="domain" description="Hemocyanin N-terminal" evidence="4">
    <location>
        <begin position="32"/>
        <end position="154"/>
    </location>
</feature>
<reference evidence="6" key="2">
    <citation type="submission" date="2021-04" db="EMBL/GenBank/DDBJ databases">
        <title>Genome-wide patterns of bracovirus chromosomal integration into multiple host tissues during parasitism.</title>
        <authorList>
            <person name="Chebbi M.A.C."/>
        </authorList>
    </citation>
    <scope>NUCLEOTIDE SEQUENCE</scope>
    <source>
        <tissue evidence="6">Whole body</tissue>
    </source>
</reference>
<organism evidence="6 7">
    <name type="scientific">Cotesia typhae</name>
    <dbReference type="NCBI Taxonomy" id="2053667"/>
    <lineage>
        <taxon>Eukaryota</taxon>
        <taxon>Metazoa</taxon>
        <taxon>Ecdysozoa</taxon>
        <taxon>Arthropoda</taxon>
        <taxon>Hexapoda</taxon>
        <taxon>Insecta</taxon>
        <taxon>Pterygota</taxon>
        <taxon>Neoptera</taxon>
        <taxon>Endopterygota</taxon>
        <taxon>Hymenoptera</taxon>
        <taxon>Apocrita</taxon>
        <taxon>Ichneumonoidea</taxon>
        <taxon>Braconidae</taxon>
        <taxon>Microgastrinae</taxon>
        <taxon>Cotesia</taxon>
    </lineage>
</organism>
<comment type="caution">
    <text evidence="6">The sequence shown here is derived from an EMBL/GenBank/DDBJ whole genome shotgun (WGS) entry which is preliminary data.</text>
</comment>
<dbReference type="Pfam" id="PF03722">
    <property type="entry name" value="Hemocyanin_N"/>
    <property type="match status" value="1"/>
</dbReference>
<dbReference type="OrthoDB" id="6371642at2759"/>
<evidence type="ECO:0000313" key="7">
    <source>
        <dbReference type="Proteomes" id="UP000729913"/>
    </source>
</evidence>
<dbReference type="GO" id="GO:0005615">
    <property type="term" value="C:extracellular space"/>
    <property type="evidence" value="ECO:0007669"/>
    <property type="project" value="UniProtKB-ARBA"/>
</dbReference>
<dbReference type="PANTHER" id="PTHR11511">
    <property type="entry name" value="LARVAL STORAGE PROTEIN/PHENOLOXIDASE"/>
    <property type="match status" value="1"/>
</dbReference>
<accession>A0A8J5RL22</accession>
<keyword evidence="1" id="KW-0758">Storage protein</keyword>
<dbReference type="InterPro" id="IPR005204">
    <property type="entry name" value="Hemocyanin_N"/>
</dbReference>
<dbReference type="EMBL" id="JAAOIC020000003">
    <property type="protein sequence ID" value="KAG8042144.1"/>
    <property type="molecule type" value="Genomic_DNA"/>
</dbReference>
<dbReference type="AlphaFoldDB" id="A0A8J5RL22"/>
<dbReference type="Pfam" id="PF03723">
    <property type="entry name" value="Hemocyanin_C"/>
    <property type="match status" value="1"/>
</dbReference>
<evidence type="ECO:0000259" key="4">
    <source>
        <dbReference type="Pfam" id="PF03722"/>
    </source>
</evidence>
<keyword evidence="2" id="KW-0732">Signal</keyword>
<dbReference type="PANTHER" id="PTHR11511:SF5">
    <property type="entry name" value="FAT-BODY PROTEIN 1-RELATED"/>
    <property type="match status" value="1"/>
</dbReference>